<dbReference type="GO" id="GO:0016740">
    <property type="term" value="F:transferase activity"/>
    <property type="evidence" value="ECO:0007669"/>
    <property type="project" value="UniProtKB-KW"/>
</dbReference>
<evidence type="ECO:0000313" key="4">
    <source>
        <dbReference type="EMBL" id="KAF2278195.1"/>
    </source>
</evidence>
<feature type="transmembrane region" description="Helical" evidence="1">
    <location>
        <begin position="236"/>
        <end position="265"/>
    </location>
</feature>
<dbReference type="GeneID" id="54549473"/>
<keyword evidence="2" id="KW-0732">Signal</keyword>
<evidence type="ECO:0000313" key="5">
    <source>
        <dbReference type="Proteomes" id="UP000800097"/>
    </source>
</evidence>
<reference evidence="4" key="1">
    <citation type="journal article" date="2020" name="Stud. Mycol.">
        <title>101 Dothideomycetes genomes: a test case for predicting lifestyles and emergence of pathogens.</title>
        <authorList>
            <person name="Haridas S."/>
            <person name="Albert R."/>
            <person name="Binder M."/>
            <person name="Bloem J."/>
            <person name="Labutti K."/>
            <person name="Salamov A."/>
            <person name="Andreopoulos B."/>
            <person name="Baker S."/>
            <person name="Barry K."/>
            <person name="Bills G."/>
            <person name="Bluhm B."/>
            <person name="Cannon C."/>
            <person name="Castanera R."/>
            <person name="Culley D."/>
            <person name="Daum C."/>
            <person name="Ezra D."/>
            <person name="Gonzalez J."/>
            <person name="Henrissat B."/>
            <person name="Kuo A."/>
            <person name="Liang C."/>
            <person name="Lipzen A."/>
            <person name="Lutzoni F."/>
            <person name="Magnuson J."/>
            <person name="Mondo S."/>
            <person name="Nolan M."/>
            <person name="Ohm R."/>
            <person name="Pangilinan J."/>
            <person name="Park H.-J."/>
            <person name="Ramirez L."/>
            <person name="Alfaro M."/>
            <person name="Sun H."/>
            <person name="Tritt A."/>
            <person name="Yoshinaga Y."/>
            <person name="Zwiers L.-H."/>
            <person name="Turgeon B."/>
            <person name="Goodwin S."/>
            <person name="Spatafora J."/>
            <person name="Crous P."/>
            <person name="Grigoriev I."/>
        </authorList>
    </citation>
    <scope>NUCLEOTIDE SEQUENCE</scope>
    <source>
        <strain evidence="4">CBS 379.55</strain>
    </source>
</reference>
<evidence type="ECO:0000256" key="1">
    <source>
        <dbReference type="SAM" id="Phobius"/>
    </source>
</evidence>
<feature type="signal peptide" evidence="2">
    <location>
        <begin position="1"/>
        <end position="21"/>
    </location>
</feature>
<feature type="transmembrane region" description="Helical" evidence="1">
    <location>
        <begin position="127"/>
        <end position="143"/>
    </location>
</feature>
<evidence type="ECO:0000256" key="2">
    <source>
        <dbReference type="SAM" id="SignalP"/>
    </source>
</evidence>
<dbReference type="Proteomes" id="UP000800097">
    <property type="component" value="Unassembled WGS sequence"/>
</dbReference>
<feature type="transmembrane region" description="Helical" evidence="1">
    <location>
        <begin position="149"/>
        <end position="169"/>
    </location>
</feature>
<dbReference type="AlphaFoldDB" id="A0A6A6JPL4"/>
<dbReference type="PANTHER" id="PTHR12203">
    <property type="entry name" value="KDEL LYS-ASP-GLU-LEU CONTAINING - RELATED"/>
    <property type="match status" value="1"/>
</dbReference>
<feature type="chain" id="PRO_5025499019" evidence="2">
    <location>
        <begin position="22"/>
        <end position="822"/>
    </location>
</feature>
<name>A0A6A6JPL4_WESOR</name>
<dbReference type="SMART" id="SM00672">
    <property type="entry name" value="CAP10"/>
    <property type="match status" value="1"/>
</dbReference>
<protein>
    <submittedName>
        <fullName evidence="4">Glycosyltransferase family 90 protein</fullName>
    </submittedName>
</protein>
<accession>A0A6A6JPL4</accession>
<sequence length="822" mass="93847">MRDRFLWLLLSAALAVSHLSAYISNGYVELCSDLLSWVLIPCALKGRHQCRWRSSGSDVFSEQGREQEPTALALWTLALGISISAYYTSQIGTISLYPLLGPVLLLNLRNDSPAFDDQNPSPLRRSRWLAMASGCFVAGIFLWDESISGASKLLSIIPVGFQLLGYTLLLPRGMLSWNFHSHITNLEDVCTQLAWRNIITLAFLIGLEAMRSGVLIESATNCLTTVFLGTLKAVNWFLIAGSATLSCWTIAPFILTTASVFAYTVSRPRPLFQGMLLAIGHCLFLQQTLHRFSNFKRKFSLWAFAALCFYMVLTSHWKIASEKIDAIRTYRNFHDYPVELLAEKAEKQFHELIRRQSKTYHTAYDTYLAKHKIKPPPEFESWFDFANLHASPIIDDFHALYDSLAPFWKLSGQEVLDGMKTAYAQQDSELWLCEFKKATGKTSCSHAWRQGDRHISLLFNKLLANTTGRIPDVNFLVNHLDEPRVMFPQGTHSGQVRTTDLSHQNTWDVLTSQCTGDHKESFTDKTNIETYGLPFVVSRNLSMDLCRHPEYRGIHGIFTSPPTFNLITGTVPVLSTGSLSTMGDIIMPSPAYIEEQFLYDEGEDIDWGSKRNQVYWAGSTTGGYAEQTFWFHRQRFVALAQNALKMKHKYLRARNGIISLIESSFLNTLFFDVAFTRISQCQRPYCGLQKSWFRTKPWADSHHSLKSRFVFDLDGNGISGRYYQLLASKSAPLKMTILREWHDDRLVPWVHYIPVSPTLEDLPELISYFMWSKSGQRLAYKIAGRGREWKSQALREEDMAVYLYRLLIELARLQDPDRQAMT</sequence>
<dbReference type="RefSeq" id="XP_033655734.1">
    <property type="nucleotide sequence ID" value="XM_033796298.1"/>
</dbReference>
<dbReference type="EMBL" id="ML986488">
    <property type="protein sequence ID" value="KAF2278195.1"/>
    <property type="molecule type" value="Genomic_DNA"/>
</dbReference>
<evidence type="ECO:0000259" key="3">
    <source>
        <dbReference type="SMART" id="SM00672"/>
    </source>
</evidence>
<dbReference type="OrthoDB" id="541052at2759"/>
<keyword evidence="1" id="KW-1133">Transmembrane helix</keyword>
<keyword evidence="1" id="KW-0472">Membrane</keyword>
<dbReference type="PANTHER" id="PTHR12203:SF61">
    <property type="entry name" value="CAPSULE PROTEIN"/>
    <property type="match status" value="1"/>
</dbReference>
<keyword evidence="1" id="KW-0812">Transmembrane</keyword>
<proteinExistence type="predicted"/>
<feature type="transmembrane region" description="Helical" evidence="1">
    <location>
        <begin position="271"/>
        <end position="289"/>
    </location>
</feature>
<keyword evidence="5" id="KW-1185">Reference proteome</keyword>
<gene>
    <name evidence="4" type="ORF">EI97DRAFT_394353</name>
</gene>
<feature type="transmembrane region" description="Helical" evidence="1">
    <location>
        <begin position="85"/>
        <end position="106"/>
    </location>
</feature>
<dbReference type="Pfam" id="PF05686">
    <property type="entry name" value="Glyco_transf_90"/>
    <property type="match status" value="1"/>
</dbReference>
<dbReference type="InterPro" id="IPR006598">
    <property type="entry name" value="CAP10"/>
</dbReference>
<organism evidence="4 5">
    <name type="scientific">Westerdykella ornata</name>
    <dbReference type="NCBI Taxonomy" id="318751"/>
    <lineage>
        <taxon>Eukaryota</taxon>
        <taxon>Fungi</taxon>
        <taxon>Dikarya</taxon>
        <taxon>Ascomycota</taxon>
        <taxon>Pezizomycotina</taxon>
        <taxon>Dothideomycetes</taxon>
        <taxon>Pleosporomycetidae</taxon>
        <taxon>Pleosporales</taxon>
        <taxon>Sporormiaceae</taxon>
        <taxon>Westerdykella</taxon>
    </lineage>
</organism>
<feature type="domain" description="Glycosyl transferase CAP10" evidence="3">
    <location>
        <begin position="532"/>
        <end position="817"/>
    </location>
</feature>
<feature type="transmembrane region" description="Helical" evidence="1">
    <location>
        <begin position="301"/>
        <end position="319"/>
    </location>
</feature>
<dbReference type="InterPro" id="IPR051091">
    <property type="entry name" value="O-Glucosyltr/Glycosyltrsf_90"/>
</dbReference>
<keyword evidence="4" id="KW-0808">Transferase</keyword>